<evidence type="ECO:0000256" key="6">
    <source>
        <dbReference type="ARBA" id="ARBA00022989"/>
    </source>
</evidence>
<feature type="transmembrane region" description="Helical" evidence="8">
    <location>
        <begin position="229"/>
        <end position="253"/>
    </location>
</feature>
<dbReference type="GO" id="GO:0042907">
    <property type="term" value="F:xanthine transmembrane transporter activity"/>
    <property type="evidence" value="ECO:0007669"/>
    <property type="project" value="TreeGrafter"/>
</dbReference>
<organism evidence="9 10">
    <name type="scientific">Streptococcus intermedius</name>
    <dbReference type="NCBI Taxonomy" id="1338"/>
    <lineage>
        <taxon>Bacteria</taxon>
        <taxon>Bacillati</taxon>
        <taxon>Bacillota</taxon>
        <taxon>Bacilli</taxon>
        <taxon>Lactobacillales</taxon>
        <taxon>Streptococcaceae</taxon>
        <taxon>Streptococcus</taxon>
        <taxon>Streptococcus anginosus group</taxon>
    </lineage>
</organism>
<comment type="subcellular location">
    <subcellularLocation>
        <location evidence="1">Cell membrane</location>
        <topology evidence="1">Multi-pass membrane protein</topology>
    </subcellularLocation>
</comment>
<keyword evidence="3" id="KW-0813">Transport</keyword>
<keyword evidence="5 8" id="KW-0812">Transmembrane</keyword>
<dbReference type="PANTHER" id="PTHR42810:SF4">
    <property type="entry name" value="URIC ACID TRANSPORTER UACT"/>
    <property type="match status" value="1"/>
</dbReference>
<feature type="transmembrane region" description="Helical" evidence="8">
    <location>
        <begin position="97"/>
        <end position="116"/>
    </location>
</feature>
<feature type="transmembrane region" description="Helical" evidence="8">
    <location>
        <begin position="123"/>
        <end position="145"/>
    </location>
</feature>
<dbReference type="Pfam" id="PF00860">
    <property type="entry name" value="Xan_ur_permease"/>
    <property type="match status" value="1"/>
</dbReference>
<evidence type="ECO:0000313" key="9">
    <source>
        <dbReference type="EMBL" id="MBF1712992.1"/>
    </source>
</evidence>
<feature type="transmembrane region" description="Helical" evidence="8">
    <location>
        <begin position="20"/>
        <end position="38"/>
    </location>
</feature>
<evidence type="ECO:0000256" key="8">
    <source>
        <dbReference type="SAM" id="Phobius"/>
    </source>
</evidence>
<dbReference type="NCBIfam" id="NF037981">
    <property type="entry name" value="NCS2_1"/>
    <property type="match status" value="1"/>
</dbReference>
<accession>A0A930RD13</accession>
<evidence type="ECO:0000256" key="1">
    <source>
        <dbReference type="ARBA" id="ARBA00004651"/>
    </source>
</evidence>
<feature type="transmembrane region" description="Helical" evidence="8">
    <location>
        <begin position="68"/>
        <end position="91"/>
    </location>
</feature>
<feature type="transmembrane region" description="Helical" evidence="8">
    <location>
        <begin position="157"/>
        <end position="177"/>
    </location>
</feature>
<evidence type="ECO:0000256" key="4">
    <source>
        <dbReference type="ARBA" id="ARBA00022475"/>
    </source>
</evidence>
<proteinExistence type="inferred from homology"/>
<comment type="caution">
    <text evidence="9">The sequence shown here is derived from an EMBL/GenBank/DDBJ whole genome shotgun (WGS) entry which is preliminary data.</text>
</comment>
<dbReference type="NCBIfam" id="TIGR03173">
    <property type="entry name" value="pbuX"/>
    <property type="match status" value="1"/>
</dbReference>
<gene>
    <name evidence="9" type="ORF">HXO88_04535</name>
</gene>
<feature type="transmembrane region" description="Helical" evidence="8">
    <location>
        <begin position="44"/>
        <end position="61"/>
    </location>
</feature>
<dbReference type="InterPro" id="IPR006043">
    <property type="entry name" value="NCS2"/>
</dbReference>
<reference evidence="9" key="1">
    <citation type="submission" date="2020-04" db="EMBL/GenBank/DDBJ databases">
        <title>Deep metagenomics examines the oral microbiome during advanced dental caries in children, revealing novel taxa and co-occurrences with host molecules.</title>
        <authorList>
            <person name="Baker J.L."/>
            <person name="Morton J.T."/>
            <person name="Dinis M."/>
            <person name="Alvarez R."/>
            <person name="Tran N.C."/>
            <person name="Knight R."/>
            <person name="Edlund A."/>
        </authorList>
    </citation>
    <scope>NUCLEOTIDE SEQUENCE</scope>
    <source>
        <strain evidence="9">JCVI_23_bin.22</strain>
    </source>
</reference>
<evidence type="ECO:0000256" key="2">
    <source>
        <dbReference type="ARBA" id="ARBA00008821"/>
    </source>
</evidence>
<keyword evidence="6 8" id="KW-1133">Transmembrane helix</keyword>
<evidence type="ECO:0000313" key="10">
    <source>
        <dbReference type="Proteomes" id="UP000721045"/>
    </source>
</evidence>
<evidence type="ECO:0000256" key="7">
    <source>
        <dbReference type="ARBA" id="ARBA00023136"/>
    </source>
</evidence>
<feature type="transmembrane region" description="Helical" evidence="8">
    <location>
        <begin position="393"/>
        <end position="416"/>
    </location>
</feature>
<feature type="transmembrane region" description="Helical" evidence="8">
    <location>
        <begin position="184"/>
        <end position="203"/>
    </location>
</feature>
<dbReference type="Proteomes" id="UP000721045">
    <property type="component" value="Unassembled WGS sequence"/>
</dbReference>
<dbReference type="PANTHER" id="PTHR42810">
    <property type="entry name" value="PURINE PERMEASE C1399.01C-RELATED"/>
    <property type="match status" value="1"/>
</dbReference>
<evidence type="ECO:0000256" key="5">
    <source>
        <dbReference type="ARBA" id="ARBA00022692"/>
    </source>
</evidence>
<feature type="transmembrane region" description="Helical" evidence="8">
    <location>
        <begin position="338"/>
        <end position="356"/>
    </location>
</feature>
<dbReference type="PROSITE" id="PS01116">
    <property type="entry name" value="XANTH_URACIL_PERMASE"/>
    <property type="match status" value="1"/>
</dbReference>
<dbReference type="EMBL" id="JABZYP010000013">
    <property type="protein sequence ID" value="MBF1712992.1"/>
    <property type="molecule type" value="Genomic_DNA"/>
</dbReference>
<evidence type="ECO:0000256" key="3">
    <source>
        <dbReference type="ARBA" id="ARBA00022448"/>
    </source>
</evidence>
<dbReference type="NCBIfam" id="TIGR00801">
    <property type="entry name" value="ncs2"/>
    <property type="match status" value="1"/>
</dbReference>
<feature type="transmembrane region" description="Helical" evidence="8">
    <location>
        <begin position="309"/>
        <end position="332"/>
    </location>
</feature>
<protein>
    <submittedName>
        <fullName evidence="9">Purine permease</fullName>
    </submittedName>
</protein>
<dbReference type="InterPro" id="IPR017588">
    <property type="entry name" value="UacT-like"/>
</dbReference>
<sequence length="419" mass="44549">MELKEEKHSQAAILGLQHLLEMYSGSILVPIMIASALGYSSQQLTYLISTDIFMCGVATFLQLQLNKYFGIGLPVVLGVAFQSVAPLIMIGQKHGSGAMFGALIVSGVYVLLIAGFCSKIANFFPAIVTGSVITTIGLTLIPVAIGNMGNNSEKPTAQSLLLAAVTILIILLVNIFAKGFLKSIAILIGLMVGTIVASCMGLVDFTPVTQAPLMHVPTPFYFGIPKFEFSSIIMMCIIATVSLVESTGVYFALSDISKETLDSTRLRNGYRAEGIAVLLGGIFNTFPYTGFSQNVGLVKLSGIKTRLPIYYAASFLVLLGLLPKFGALAQIIPSPVLGGAMLIMFGFVSVQGMQILARVDFEHNEHDFLIAAVSISVGVGLNGSNLFNSLPTGLQMFFSNGIVMASVIAIALNLILKKK</sequence>
<dbReference type="InterPro" id="IPR006042">
    <property type="entry name" value="Xan_ur_permease"/>
</dbReference>
<keyword evidence="4" id="KW-1003">Cell membrane</keyword>
<name>A0A930RD13_STRIT</name>
<dbReference type="GO" id="GO:0005886">
    <property type="term" value="C:plasma membrane"/>
    <property type="evidence" value="ECO:0007669"/>
    <property type="project" value="UniProtKB-SubCell"/>
</dbReference>
<keyword evidence="7 8" id="KW-0472">Membrane</keyword>
<dbReference type="AlphaFoldDB" id="A0A930RD13"/>
<comment type="similarity">
    <text evidence="2">Belongs to the nucleobase:cation symporter-2 (NCS2) (TC 2.A.40) family.</text>
</comment>